<proteinExistence type="inferred from homology"/>
<dbReference type="EMBL" id="JAVXUO010000472">
    <property type="protein sequence ID" value="KAK2991788.1"/>
    <property type="molecule type" value="Genomic_DNA"/>
</dbReference>
<feature type="domain" description="CCDC22 coiled-coil" evidence="4">
    <location>
        <begin position="230"/>
        <end position="477"/>
    </location>
</feature>
<reference evidence="6" key="1">
    <citation type="submission" date="2022-12" db="EMBL/GenBank/DDBJ databases">
        <title>Draft genome assemblies for two species of Escallonia (Escalloniales).</title>
        <authorList>
            <person name="Chanderbali A."/>
            <person name="Dervinis C."/>
            <person name="Anghel I."/>
            <person name="Soltis D."/>
            <person name="Soltis P."/>
            <person name="Zapata F."/>
        </authorList>
    </citation>
    <scope>NUCLEOTIDE SEQUENCE</scope>
    <source>
        <strain evidence="6">UCBG92.1500</strain>
        <tissue evidence="6">Leaf</tissue>
    </source>
</reference>
<dbReference type="Pfam" id="PF21674">
    <property type="entry name" value="CCDC22_N"/>
    <property type="match status" value="1"/>
</dbReference>
<dbReference type="AlphaFoldDB" id="A0AA88RL04"/>
<feature type="region of interest" description="Disordered" evidence="3">
    <location>
        <begin position="346"/>
        <end position="370"/>
    </location>
</feature>
<evidence type="ECO:0000313" key="7">
    <source>
        <dbReference type="Proteomes" id="UP001187471"/>
    </source>
</evidence>
<gene>
    <name evidence="6" type="ORF">RJ640_004885</name>
</gene>
<dbReference type="PANTHER" id="PTHR15668">
    <property type="entry name" value="JM1 PROTEIN"/>
    <property type="match status" value="1"/>
</dbReference>
<name>A0AA88RL04_9ASTE</name>
<feature type="region of interest" description="Disordered" evidence="3">
    <location>
        <begin position="193"/>
        <end position="216"/>
    </location>
</feature>
<comment type="similarity">
    <text evidence="1">Belongs to the CCDC22 family.</text>
</comment>
<protein>
    <recommendedName>
        <fullName evidence="8">Coiled-coil domain-containing protein 22 homolog</fullName>
    </recommendedName>
</protein>
<evidence type="ECO:0000259" key="4">
    <source>
        <dbReference type="Pfam" id="PF05667"/>
    </source>
</evidence>
<keyword evidence="2" id="KW-0175">Coiled coil</keyword>
<organism evidence="6 7">
    <name type="scientific">Escallonia rubra</name>
    <dbReference type="NCBI Taxonomy" id="112253"/>
    <lineage>
        <taxon>Eukaryota</taxon>
        <taxon>Viridiplantae</taxon>
        <taxon>Streptophyta</taxon>
        <taxon>Embryophyta</taxon>
        <taxon>Tracheophyta</taxon>
        <taxon>Spermatophyta</taxon>
        <taxon>Magnoliopsida</taxon>
        <taxon>eudicotyledons</taxon>
        <taxon>Gunneridae</taxon>
        <taxon>Pentapetalae</taxon>
        <taxon>asterids</taxon>
        <taxon>campanulids</taxon>
        <taxon>Escalloniales</taxon>
        <taxon>Escalloniaceae</taxon>
        <taxon>Escallonia</taxon>
    </lineage>
</organism>
<accession>A0AA88RL04</accession>
<sequence length="510" mass="57865">MEESQEILLNSLANAGVPIPPGVNSIPDLMPAAFVSICAQSLRLIDDSSSFPTELPDSVAGRFKACTELASAVKNLGYIGDLSFQKFLYPSEDDMHKLVRFLVGRLSESSEAGKSSEKKDNHASSKLIEEVSFQGTSKDRTTKIDNEEVQPHKEQVLTRLEHLKLKIEVSESSFLEPIDVYRASRQCFAKQKSASIENDRDSMEHLENSGDNASGNGEIVSQGHDLELEKKVGNEINELQSQEKLLLGEVKAKVSELQHLEEEEKLLKAAVEMAFDDQCPVDSYIEQLKQKIDAKRQNLVELESQWEACRKPLEDKKRSLEEVLCATKPQAQIKLQKLKEIERETQSILTESSRREEELSQLSTDLEKQPKLPSRSSYIERIKEITKNSRKQDVDIERIVKETRELQLESNSIQERLHRTYAVVDETVFREAKKDPVGRKAHKLLTSIHESFAQMSEQILATDRARRELADHEAKLAAMACRKVNVDKLQADLDAIRKDNDLLQQRLHNI</sequence>
<dbReference type="GO" id="GO:0097602">
    <property type="term" value="F:cullin family protein binding"/>
    <property type="evidence" value="ECO:0007669"/>
    <property type="project" value="TreeGrafter"/>
</dbReference>
<evidence type="ECO:0008006" key="8">
    <source>
        <dbReference type="Google" id="ProtNLM"/>
    </source>
</evidence>
<dbReference type="PANTHER" id="PTHR15668:SF4">
    <property type="entry name" value="COILED-COIL DOMAIN-CONTAINING PROTEIN 22"/>
    <property type="match status" value="1"/>
</dbReference>
<dbReference type="InterPro" id="IPR048349">
    <property type="entry name" value="CCDC22_N"/>
</dbReference>
<comment type="caution">
    <text evidence="6">The sequence shown here is derived from an EMBL/GenBank/DDBJ whole genome shotgun (WGS) entry which is preliminary data.</text>
</comment>
<evidence type="ECO:0000259" key="5">
    <source>
        <dbReference type="Pfam" id="PF21674"/>
    </source>
</evidence>
<dbReference type="InterPro" id="IPR048348">
    <property type="entry name" value="CCDC22_CC"/>
</dbReference>
<dbReference type="GO" id="GO:2000060">
    <property type="term" value="P:positive regulation of ubiquitin-dependent protein catabolic process"/>
    <property type="evidence" value="ECO:0007669"/>
    <property type="project" value="TreeGrafter"/>
</dbReference>
<evidence type="ECO:0000256" key="2">
    <source>
        <dbReference type="SAM" id="Coils"/>
    </source>
</evidence>
<feature type="region of interest" description="Disordered" evidence="3">
    <location>
        <begin position="111"/>
        <end position="141"/>
    </location>
</feature>
<feature type="domain" description="CCDC22 N-terminal" evidence="5">
    <location>
        <begin position="1"/>
        <end position="107"/>
    </location>
</feature>
<feature type="coiled-coil region" evidence="2">
    <location>
        <begin position="462"/>
        <end position="506"/>
    </location>
</feature>
<keyword evidence="7" id="KW-1185">Reference proteome</keyword>
<dbReference type="Pfam" id="PF05667">
    <property type="entry name" value="CCDC22_CC"/>
    <property type="match status" value="1"/>
</dbReference>
<evidence type="ECO:0000256" key="3">
    <source>
        <dbReference type="SAM" id="MobiDB-lite"/>
    </source>
</evidence>
<dbReference type="Proteomes" id="UP001187471">
    <property type="component" value="Unassembled WGS sequence"/>
</dbReference>
<evidence type="ECO:0000256" key="1">
    <source>
        <dbReference type="ARBA" id="ARBA00006438"/>
    </source>
</evidence>
<feature type="compositionally biased region" description="Basic and acidic residues" evidence="3">
    <location>
        <begin position="114"/>
        <end position="129"/>
    </location>
</feature>
<dbReference type="InterPro" id="IPR008530">
    <property type="entry name" value="CCDC22"/>
</dbReference>
<feature type="compositionally biased region" description="Basic and acidic residues" evidence="3">
    <location>
        <begin position="197"/>
        <end position="208"/>
    </location>
</feature>
<evidence type="ECO:0000313" key="6">
    <source>
        <dbReference type="EMBL" id="KAK2991788.1"/>
    </source>
</evidence>
<feature type="coiled-coil region" evidence="2">
    <location>
        <begin position="250"/>
        <end position="305"/>
    </location>
</feature>